<dbReference type="PANTHER" id="PTHR46612:SF1">
    <property type="entry name" value="XYLOSIDE XYLOSYLTRANSFERASE 1"/>
    <property type="match status" value="1"/>
</dbReference>
<dbReference type="Proteomes" id="UP000710432">
    <property type="component" value="Unassembled WGS sequence"/>
</dbReference>
<dbReference type="GO" id="GO:0016266">
    <property type="term" value="P:protein O-linked glycosylation via N-acetyl-galactosamine"/>
    <property type="evidence" value="ECO:0007669"/>
    <property type="project" value="TreeGrafter"/>
</dbReference>
<keyword evidence="1" id="KW-0472">Membrane</keyword>
<dbReference type="PANTHER" id="PTHR46612">
    <property type="entry name" value="XYLOSIDE XYLOSYLTRANSFERASE 1"/>
    <property type="match status" value="1"/>
</dbReference>
<reference evidence="2" key="1">
    <citation type="submission" date="2020-03" db="EMBL/GenBank/DDBJ databases">
        <title>Studies in the Genomics of Life Span.</title>
        <authorList>
            <person name="Glass D."/>
        </authorList>
    </citation>
    <scope>NUCLEOTIDE SEQUENCE</scope>
    <source>
        <strain evidence="2">LTLLF</strain>
        <tissue evidence="2">Muscle</tissue>
    </source>
</reference>
<dbReference type="GO" id="GO:0140560">
    <property type="term" value="F:xylosyl alpha-1,3-xylosyltransferase activity"/>
    <property type="evidence" value="ECO:0007669"/>
    <property type="project" value="TreeGrafter"/>
</dbReference>
<evidence type="ECO:0000256" key="1">
    <source>
        <dbReference type="SAM" id="Phobius"/>
    </source>
</evidence>
<accession>A0A8J6G3D9</accession>
<gene>
    <name evidence="2" type="ORF">LTLLF_105855</name>
</gene>
<comment type="caution">
    <text evidence="2">The sequence shown here is derived from an EMBL/GenBank/DDBJ whole genome shotgun (WGS) entry which is preliminary data.</text>
</comment>
<feature type="transmembrane region" description="Helical" evidence="1">
    <location>
        <begin position="24"/>
        <end position="42"/>
    </location>
</feature>
<dbReference type="EMBL" id="JAATJU010025064">
    <property type="protein sequence ID" value="KAH0504389.1"/>
    <property type="molecule type" value="Genomic_DNA"/>
</dbReference>
<keyword evidence="1" id="KW-1133">Transmembrane helix</keyword>
<proteinExistence type="predicted"/>
<organism evidence="2 3">
    <name type="scientific">Microtus ochrogaster</name>
    <name type="common">Prairie vole</name>
    <dbReference type="NCBI Taxonomy" id="79684"/>
    <lineage>
        <taxon>Eukaryota</taxon>
        <taxon>Metazoa</taxon>
        <taxon>Chordata</taxon>
        <taxon>Craniata</taxon>
        <taxon>Vertebrata</taxon>
        <taxon>Euteleostomi</taxon>
        <taxon>Mammalia</taxon>
        <taxon>Eutheria</taxon>
        <taxon>Euarchontoglires</taxon>
        <taxon>Glires</taxon>
        <taxon>Rodentia</taxon>
        <taxon>Myomorpha</taxon>
        <taxon>Muroidea</taxon>
        <taxon>Cricetidae</taxon>
        <taxon>Arvicolinae</taxon>
        <taxon>Microtus</taxon>
    </lineage>
</organism>
<keyword evidence="1" id="KW-0812">Transmembrane</keyword>
<protein>
    <submittedName>
        <fullName evidence="2">Xyloside xylosyltransferase 1</fullName>
    </submittedName>
</protein>
<evidence type="ECO:0000313" key="2">
    <source>
        <dbReference type="EMBL" id="KAH0504389.1"/>
    </source>
</evidence>
<sequence>MGLLRGGAACARAMARLGALRSHYCALLLAAALAVCAFYYLGSGRETFSSATKRLKEARAGVAAPTPPPLDLARGSAVPASGAKAKSLESGAAVPVDYHLLMMFTKAEHNAALQAKARVALRSLLRLAKFEAHEVLNLHFVSEEASREVAKALLRELLPPAAGFKCKLGDYEELLPGPCWVQGSIADYIVTPQLLVHRQLVLEQALGASCPHSVHRQLVLEQALGASCSYPSASPACPGAGSGCFTGHSFVSVPSPQTAIAIFTRNSCDHLLVAFKVIFHDVAVLTDKLFPVVEAMQKHFSAGSGTYYSDSIFFLSVAMHQIMPKGKGRYLLPQLLSYVGSWAVKPKGSGDLLDAASIASPNFASEDRQKAFLSHSLYGGDHVY</sequence>
<dbReference type="AlphaFoldDB" id="A0A8J6G3D9"/>
<dbReference type="GO" id="GO:0005789">
    <property type="term" value="C:endoplasmic reticulum membrane"/>
    <property type="evidence" value="ECO:0007669"/>
    <property type="project" value="TreeGrafter"/>
</dbReference>
<dbReference type="InterPro" id="IPR042465">
    <property type="entry name" value="XXLT1"/>
</dbReference>
<evidence type="ECO:0000313" key="3">
    <source>
        <dbReference type="Proteomes" id="UP000710432"/>
    </source>
</evidence>
<name>A0A8J6G3D9_MICOH</name>